<protein>
    <submittedName>
        <fullName evidence="2">Uncharacterized protein</fullName>
    </submittedName>
</protein>
<evidence type="ECO:0000313" key="3">
    <source>
        <dbReference type="Proteomes" id="UP000013827"/>
    </source>
</evidence>
<dbReference type="Proteomes" id="UP000013827">
    <property type="component" value="Unassembled WGS sequence"/>
</dbReference>
<dbReference type="GeneID" id="17253216"/>
<dbReference type="HOGENOM" id="CLU_2282750_0_0_1"/>
<evidence type="ECO:0000313" key="2">
    <source>
        <dbReference type="EnsemblProtists" id="EOD07213"/>
    </source>
</evidence>
<evidence type="ECO:0000256" key="1">
    <source>
        <dbReference type="SAM" id="MobiDB-lite"/>
    </source>
</evidence>
<reference evidence="2" key="2">
    <citation type="submission" date="2024-10" db="UniProtKB">
        <authorList>
            <consortium name="EnsemblProtists"/>
        </authorList>
    </citation>
    <scope>IDENTIFICATION</scope>
</reference>
<sequence length="106" mass="11320">MRYVCPQKKSAHPLSLTSWEAEAKNPASPPPPLQSSCVDSCNAAIDFLFGIPAKCLLASPFTYAPLKEKEEVSAVKPAVPKVAKPGKGFIKRQRTANGLLLTALDA</sequence>
<dbReference type="RefSeq" id="XP_005759642.1">
    <property type="nucleotide sequence ID" value="XM_005759585.1"/>
</dbReference>
<organism evidence="2 3">
    <name type="scientific">Emiliania huxleyi (strain CCMP1516)</name>
    <dbReference type="NCBI Taxonomy" id="280463"/>
    <lineage>
        <taxon>Eukaryota</taxon>
        <taxon>Haptista</taxon>
        <taxon>Haptophyta</taxon>
        <taxon>Prymnesiophyceae</taxon>
        <taxon>Isochrysidales</taxon>
        <taxon>Noelaerhabdaceae</taxon>
        <taxon>Emiliania</taxon>
    </lineage>
</organism>
<reference evidence="3" key="1">
    <citation type="journal article" date="2013" name="Nature">
        <title>Pan genome of the phytoplankton Emiliania underpins its global distribution.</title>
        <authorList>
            <person name="Read B.A."/>
            <person name="Kegel J."/>
            <person name="Klute M.J."/>
            <person name="Kuo A."/>
            <person name="Lefebvre S.C."/>
            <person name="Maumus F."/>
            <person name="Mayer C."/>
            <person name="Miller J."/>
            <person name="Monier A."/>
            <person name="Salamov A."/>
            <person name="Young J."/>
            <person name="Aguilar M."/>
            <person name="Claverie J.M."/>
            <person name="Frickenhaus S."/>
            <person name="Gonzalez K."/>
            <person name="Herman E.K."/>
            <person name="Lin Y.C."/>
            <person name="Napier J."/>
            <person name="Ogata H."/>
            <person name="Sarno A.F."/>
            <person name="Shmutz J."/>
            <person name="Schroeder D."/>
            <person name="de Vargas C."/>
            <person name="Verret F."/>
            <person name="von Dassow P."/>
            <person name="Valentin K."/>
            <person name="Van de Peer Y."/>
            <person name="Wheeler G."/>
            <person name="Dacks J.B."/>
            <person name="Delwiche C.F."/>
            <person name="Dyhrman S.T."/>
            <person name="Glockner G."/>
            <person name="John U."/>
            <person name="Richards T."/>
            <person name="Worden A.Z."/>
            <person name="Zhang X."/>
            <person name="Grigoriev I.V."/>
            <person name="Allen A.E."/>
            <person name="Bidle K."/>
            <person name="Borodovsky M."/>
            <person name="Bowler C."/>
            <person name="Brownlee C."/>
            <person name="Cock J.M."/>
            <person name="Elias M."/>
            <person name="Gladyshev V.N."/>
            <person name="Groth M."/>
            <person name="Guda C."/>
            <person name="Hadaegh A."/>
            <person name="Iglesias-Rodriguez M.D."/>
            <person name="Jenkins J."/>
            <person name="Jones B.M."/>
            <person name="Lawson T."/>
            <person name="Leese F."/>
            <person name="Lindquist E."/>
            <person name="Lobanov A."/>
            <person name="Lomsadze A."/>
            <person name="Malik S.B."/>
            <person name="Marsh M.E."/>
            <person name="Mackinder L."/>
            <person name="Mock T."/>
            <person name="Mueller-Roeber B."/>
            <person name="Pagarete A."/>
            <person name="Parker M."/>
            <person name="Probert I."/>
            <person name="Quesneville H."/>
            <person name="Raines C."/>
            <person name="Rensing S.A."/>
            <person name="Riano-Pachon D.M."/>
            <person name="Richier S."/>
            <person name="Rokitta S."/>
            <person name="Shiraiwa Y."/>
            <person name="Soanes D.M."/>
            <person name="van der Giezen M."/>
            <person name="Wahlund T.M."/>
            <person name="Williams B."/>
            <person name="Wilson W."/>
            <person name="Wolfe G."/>
            <person name="Wurch L.L."/>
        </authorList>
    </citation>
    <scope>NUCLEOTIDE SEQUENCE</scope>
</reference>
<keyword evidence="3" id="KW-1185">Reference proteome</keyword>
<dbReference type="PaxDb" id="2903-EOD07213"/>
<dbReference type="EnsemblProtists" id="EOD07213">
    <property type="protein sequence ID" value="EOD07213"/>
    <property type="gene ID" value="EMIHUDRAFT_448521"/>
</dbReference>
<dbReference type="AlphaFoldDB" id="A0A0D3I7H8"/>
<proteinExistence type="predicted"/>
<name>A0A0D3I7H8_EMIH1</name>
<accession>A0A0D3I7H8</accession>
<dbReference type="KEGG" id="ehx:EMIHUDRAFT_448521"/>
<feature type="region of interest" description="Disordered" evidence="1">
    <location>
        <begin position="1"/>
        <end position="32"/>
    </location>
</feature>